<comment type="caution">
    <text evidence="2">The sequence shown here is derived from an EMBL/GenBank/DDBJ whole genome shotgun (WGS) entry which is preliminary data.</text>
</comment>
<dbReference type="AlphaFoldDB" id="A0A2P8A7M0"/>
<dbReference type="Pfam" id="PF21762">
    <property type="entry name" value="DEDDh_C"/>
    <property type="match status" value="1"/>
</dbReference>
<evidence type="ECO:0000313" key="2">
    <source>
        <dbReference type="EMBL" id="PSK56448.1"/>
    </source>
</evidence>
<accession>A0A2P8A7M0</accession>
<dbReference type="PANTHER" id="PTHR28083:SF1">
    <property type="entry name" value="GOOD FOR FULL DBP5 ACTIVITY PROTEIN 2"/>
    <property type="match status" value="1"/>
</dbReference>
<sequence>MSRASAAADAAAVLKRSAEDLQRPANWAYYHDLSYFGLAPREHVEKIGLQPRWAFPVDSILDIDLDQPAPYPFADDVIFLCIDVERDCSGEHNLTEIGWSTLDTRDLRNTPPGDRGSGWHRFIKTDHVRITEYLHPGTNCARWCRAKSLANGHNFGFGLTKYKTRDEAIRYVKGKFDNLRVDRPASGPTHVPRSLPRPPNRKIVFVAWDKSMEEKTVDELGLGWLGRCIDLYDVQTFPAAKFFAQSVFPSQDRRNKVGLKKFTERIGIVTSLVRGVTNMKDGSVRRDPPIDLLHNGGNDSAFEMQALLAGICLNNAQCDLLERDGWLSVQLPHHHYHSQTTANWALSKQHIQDQRRRQ</sequence>
<reference evidence="2 3" key="1">
    <citation type="submission" date="2017-05" db="EMBL/GenBank/DDBJ databases">
        <title>Draft genome sequence of Elsinoe australis.</title>
        <authorList>
            <person name="Cheng Q."/>
        </authorList>
    </citation>
    <scope>NUCLEOTIDE SEQUENCE [LARGE SCALE GENOMIC DNA]</scope>
    <source>
        <strain evidence="2 3">NL1</strain>
    </source>
</reference>
<dbReference type="PANTHER" id="PTHR28083">
    <property type="entry name" value="GOOD FOR FULL DBP5 ACTIVITY PROTEIN 2"/>
    <property type="match status" value="1"/>
</dbReference>
<dbReference type="InterPro" id="IPR040151">
    <property type="entry name" value="Gfd2/YDR514C-like"/>
</dbReference>
<proteinExistence type="predicted"/>
<dbReference type="GO" id="GO:0005634">
    <property type="term" value="C:nucleus"/>
    <property type="evidence" value="ECO:0007669"/>
    <property type="project" value="TreeGrafter"/>
</dbReference>
<organism evidence="2 3">
    <name type="scientific">Elsinoe australis</name>
    <dbReference type="NCBI Taxonomy" id="40998"/>
    <lineage>
        <taxon>Eukaryota</taxon>
        <taxon>Fungi</taxon>
        <taxon>Dikarya</taxon>
        <taxon>Ascomycota</taxon>
        <taxon>Pezizomycotina</taxon>
        <taxon>Dothideomycetes</taxon>
        <taxon>Dothideomycetidae</taxon>
        <taxon>Myriangiales</taxon>
        <taxon>Elsinoaceae</taxon>
        <taxon>Elsinoe</taxon>
    </lineage>
</organism>
<dbReference type="EMBL" id="NHZQ01000060">
    <property type="protein sequence ID" value="PSK56448.1"/>
    <property type="molecule type" value="Genomic_DNA"/>
</dbReference>
<protein>
    <recommendedName>
        <fullName evidence="1">Gfd2/YDR514C-like C-terminal domain-containing protein</fullName>
    </recommendedName>
</protein>
<dbReference type="InterPro" id="IPR048519">
    <property type="entry name" value="Gfd2/YDR514C-like_C"/>
</dbReference>
<evidence type="ECO:0000313" key="3">
    <source>
        <dbReference type="Proteomes" id="UP000243723"/>
    </source>
</evidence>
<gene>
    <name evidence="2" type="ORF">B9Z65_6072</name>
</gene>
<evidence type="ECO:0000259" key="1">
    <source>
        <dbReference type="Pfam" id="PF21762"/>
    </source>
</evidence>
<keyword evidence="3" id="KW-1185">Reference proteome</keyword>
<dbReference type="OrthoDB" id="5082432at2759"/>
<dbReference type="Proteomes" id="UP000243723">
    <property type="component" value="Unassembled WGS sequence"/>
</dbReference>
<feature type="domain" description="Gfd2/YDR514C-like C-terminal" evidence="1">
    <location>
        <begin position="78"/>
        <end position="237"/>
    </location>
</feature>
<name>A0A2P8A7M0_9PEZI</name>